<dbReference type="PANTHER" id="PTHR47433:SF1">
    <property type="entry name" value="VACUOLAR PROTEIN SORTING-ASSOCIATED PROTEIN 17"/>
    <property type="match status" value="1"/>
</dbReference>
<dbReference type="STRING" id="135208.A0A4Y9ZZX7"/>
<dbReference type="GO" id="GO:0032266">
    <property type="term" value="F:phosphatidylinositol-3-phosphate binding"/>
    <property type="evidence" value="ECO:0007669"/>
    <property type="project" value="TreeGrafter"/>
</dbReference>
<evidence type="ECO:0000313" key="3">
    <source>
        <dbReference type="Proteomes" id="UP000298061"/>
    </source>
</evidence>
<dbReference type="Pfam" id="PF09325">
    <property type="entry name" value="Vps5"/>
    <property type="match status" value="1"/>
</dbReference>
<organism evidence="2 3">
    <name type="scientific">Hericium alpestre</name>
    <dbReference type="NCBI Taxonomy" id="135208"/>
    <lineage>
        <taxon>Eukaryota</taxon>
        <taxon>Fungi</taxon>
        <taxon>Dikarya</taxon>
        <taxon>Basidiomycota</taxon>
        <taxon>Agaricomycotina</taxon>
        <taxon>Agaricomycetes</taxon>
        <taxon>Russulales</taxon>
        <taxon>Hericiaceae</taxon>
        <taxon>Hericium</taxon>
    </lineage>
</organism>
<dbReference type="GO" id="GO:0005829">
    <property type="term" value="C:cytosol"/>
    <property type="evidence" value="ECO:0007669"/>
    <property type="project" value="GOC"/>
</dbReference>
<sequence length="188" mass="21195">MGNKLVNVATTEAHPQIGGAMRKLGRTWHSLADLDQAQALSECVILSDTLGYQGLNARSAKETLQQRTAVLEEYQSAVKAAISKRRHIERLKASTNIRPERVDEALEEMEEANKYENVLARRAEGISQNLHRALERHNRLVTDDITTALIEHTRSSIMYERQMLRELEALRPDIHNVDSKAPPPKPNG</sequence>
<dbReference type="EMBL" id="SFCI01000467">
    <property type="protein sequence ID" value="TFY79627.1"/>
    <property type="molecule type" value="Genomic_DNA"/>
</dbReference>
<dbReference type="InterPro" id="IPR053055">
    <property type="entry name" value="VPS17"/>
</dbReference>
<dbReference type="PANTHER" id="PTHR47433">
    <property type="entry name" value="VACUOLAR PROTEIN SORTING-ASSOCIATED PROTEIN 17"/>
    <property type="match status" value="1"/>
</dbReference>
<dbReference type="Proteomes" id="UP000298061">
    <property type="component" value="Unassembled WGS sequence"/>
</dbReference>
<dbReference type="CDD" id="cd07596">
    <property type="entry name" value="BAR_SNX"/>
    <property type="match status" value="1"/>
</dbReference>
<dbReference type="AlphaFoldDB" id="A0A4Y9ZZX7"/>
<dbReference type="GO" id="GO:0030905">
    <property type="term" value="C:retromer, tubulation complex"/>
    <property type="evidence" value="ECO:0007669"/>
    <property type="project" value="TreeGrafter"/>
</dbReference>
<dbReference type="InterPro" id="IPR015404">
    <property type="entry name" value="Vps5_C"/>
</dbReference>
<name>A0A4Y9ZZX7_9AGAM</name>
<accession>A0A4Y9ZZX7</accession>
<proteinExistence type="predicted"/>
<dbReference type="OrthoDB" id="9976382at2759"/>
<reference evidence="2 3" key="1">
    <citation type="submission" date="2019-02" db="EMBL/GenBank/DDBJ databases">
        <title>Genome sequencing of the rare red list fungi Hericium alpestre (H. flagellum).</title>
        <authorList>
            <person name="Buettner E."/>
            <person name="Kellner H."/>
        </authorList>
    </citation>
    <scope>NUCLEOTIDE SEQUENCE [LARGE SCALE GENOMIC DNA]</scope>
    <source>
        <strain evidence="2 3">DSM 108284</strain>
    </source>
</reference>
<dbReference type="GO" id="GO:0006886">
    <property type="term" value="P:intracellular protein transport"/>
    <property type="evidence" value="ECO:0007669"/>
    <property type="project" value="TreeGrafter"/>
</dbReference>
<feature type="domain" description="Sorting nexin/Vps5-like C-terminal" evidence="1">
    <location>
        <begin position="5"/>
        <end position="170"/>
    </location>
</feature>
<dbReference type="GO" id="GO:0042147">
    <property type="term" value="P:retrograde transport, endosome to Golgi"/>
    <property type="evidence" value="ECO:0007669"/>
    <property type="project" value="TreeGrafter"/>
</dbReference>
<protein>
    <recommendedName>
        <fullName evidence="1">Sorting nexin/Vps5-like C-terminal domain-containing protein</fullName>
    </recommendedName>
</protein>
<dbReference type="InterPro" id="IPR027267">
    <property type="entry name" value="AH/BAR_dom_sf"/>
</dbReference>
<dbReference type="GO" id="GO:0005768">
    <property type="term" value="C:endosome"/>
    <property type="evidence" value="ECO:0007669"/>
    <property type="project" value="TreeGrafter"/>
</dbReference>
<dbReference type="Gene3D" id="1.20.1270.60">
    <property type="entry name" value="Arfaptin homology (AH) domain/BAR domain"/>
    <property type="match status" value="1"/>
</dbReference>
<feature type="non-terminal residue" evidence="2">
    <location>
        <position position="188"/>
    </location>
</feature>
<keyword evidence="3" id="KW-1185">Reference proteome</keyword>
<gene>
    <name evidence="2" type="ORF">EWM64_g4385</name>
</gene>
<comment type="caution">
    <text evidence="2">The sequence shown here is derived from an EMBL/GenBank/DDBJ whole genome shotgun (WGS) entry which is preliminary data.</text>
</comment>
<evidence type="ECO:0000259" key="1">
    <source>
        <dbReference type="Pfam" id="PF09325"/>
    </source>
</evidence>
<evidence type="ECO:0000313" key="2">
    <source>
        <dbReference type="EMBL" id="TFY79627.1"/>
    </source>
</evidence>